<feature type="compositionally biased region" description="Basic and acidic residues" evidence="2">
    <location>
        <begin position="430"/>
        <end position="444"/>
    </location>
</feature>
<reference evidence="6" key="1">
    <citation type="submission" date="2006-10" db="EMBL/GenBank/DDBJ databases">
        <title>Complete sequence of Solibacter usitatus Ellin6076.</title>
        <authorList>
            <consortium name="US DOE Joint Genome Institute"/>
            <person name="Copeland A."/>
            <person name="Lucas S."/>
            <person name="Lapidus A."/>
            <person name="Barry K."/>
            <person name="Detter J.C."/>
            <person name="Glavina del Rio T."/>
            <person name="Hammon N."/>
            <person name="Israni S."/>
            <person name="Dalin E."/>
            <person name="Tice H."/>
            <person name="Pitluck S."/>
            <person name="Thompson L.S."/>
            <person name="Brettin T."/>
            <person name="Bruce D."/>
            <person name="Han C."/>
            <person name="Tapia R."/>
            <person name="Gilna P."/>
            <person name="Schmutz J."/>
            <person name="Larimer F."/>
            <person name="Land M."/>
            <person name="Hauser L."/>
            <person name="Kyrpides N."/>
            <person name="Mikhailova N."/>
            <person name="Janssen P.H."/>
            <person name="Kuske C.R."/>
            <person name="Richardson P."/>
        </authorList>
    </citation>
    <scope>NUCLEOTIDE SEQUENCE</scope>
    <source>
        <strain evidence="6">Ellin6076</strain>
    </source>
</reference>
<dbReference type="InterPro" id="IPR006143">
    <property type="entry name" value="RND_pump_MFP"/>
</dbReference>
<dbReference type="Gene3D" id="2.40.50.100">
    <property type="match status" value="1"/>
</dbReference>
<organism evidence="6">
    <name type="scientific">Solibacter usitatus (strain Ellin6076)</name>
    <dbReference type="NCBI Taxonomy" id="234267"/>
    <lineage>
        <taxon>Bacteria</taxon>
        <taxon>Pseudomonadati</taxon>
        <taxon>Acidobacteriota</taxon>
        <taxon>Terriglobia</taxon>
        <taxon>Bryobacterales</taxon>
        <taxon>Solibacteraceae</taxon>
        <taxon>Candidatus Solibacter</taxon>
    </lineage>
</organism>
<protein>
    <submittedName>
        <fullName evidence="6">Efflux transporter, RND family, MFP subunit</fullName>
    </submittedName>
</protein>
<feature type="domain" description="Multidrug resistance protein MdtA-like C-terminal permuted SH3" evidence="4">
    <location>
        <begin position="340"/>
        <end position="398"/>
    </location>
</feature>
<gene>
    <name evidence="6" type="ordered locus">Acid_5484</name>
</gene>
<dbReference type="eggNOG" id="COG0845">
    <property type="taxonomic scope" value="Bacteria"/>
</dbReference>
<dbReference type="Pfam" id="PF25954">
    <property type="entry name" value="Beta-barrel_RND_2"/>
    <property type="match status" value="1"/>
</dbReference>
<dbReference type="InterPro" id="IPR058792">
    <property type="entry name" value="Beta-barrel_RND_2"/>
</dbReference>
<accession>Q01V84</accession>
<comment type="similarity">
    <text evidence="1">Belongs to the membrane fusion protein (MFP) (TC 8.A.1) family.</text>
</comment>
<dbReference type="KEGG" id="sus:Acid_5484"/>
<sequence precursor="true">MKKMPSTTTQLGLALLLPLLFTSCSKKEEKEAEAPPGVQVTAVTQDTIRRVVAGDGVLFPLNQSSVVPKISAPVQRFLVQRGDHVKQGQLLAVLENRDLAAAEGESKAQLDQAQANLRSTTSAQVPESVVKAQTDVDSARQAEDAAKKLLENRQKLLQQGALARKLVDDAQVAYAQAHAASLSAQEHLRVLQSVGKQEQIKTAEAQVDAARNHLQSSEAQVGYSQIRSPIAGVIADRPLYAGEMAAQGTPLLVVMDISKVIARVNVPQNQAATVKVGQPASLTQVDSDIKVEGKVVVVSPATDPNSTTVQVWVQADNPGEVLKPGTSVHAAIMTEVIKAATIVPASAILPGEEGGISCLVVDSNSVTHRRTVTLGVRDGDKVQILSGLQPGETVVTVGGVGVDDKAKVRIIDNSKKEADDEDENAPPEPAAKDAKKDEAKPKAK</sequence>
<evidence type="ECO:0000256" key="1">
    <source>
        <dbReference type="ARBA" id="ARBA00009477"/>
    </source>
</evidence>
<dbReference type="PROSITE" id="PS51257">
    <property type="entry name" value="PROKAR_LIPOPROTEIN"/>
    <property type="match status" value="1"/>
</dbReference>
<dbReference type="EMBL" id="CP000473">
    <property type="protein sequence ID" value="ABJ86431.1"/>
    <property type="molecule type" value="Genomic_DNA"/>
</dbReference>
<dbReference type="STRING" id="234267.Acid_5484"/>
<evidence type="ECO:0000313" key="6">
    <source>
        <dbReference type="EMBL" id="ABJ86431.1"/>
    </source>
</evidence>
<dbReference type="HOGENOM" id="CLU_018816_14_4_0"/>
<evidence type="ECO:0000259" key="4">
    <source>
        <dbReference type="Pfam" id="PF25967"/>
    </source>
</evidence>
<proteinExistence type="inferred from homology"/>
<evidence type="ECO:0000259" key="3">
    <source>
        <dbReference type="Pfam" id="PF25954"/>
    </source>
</evidence>
<dbReference type="Pfam" id="PF25967">
    <property type="entry name" value="RND-MFP_C"/>
    <property type="match status" value="1"/>
</dbReference>
<dbReference type="InParanoid" id="Q01V84"/>
<dbReference type="NCBIfam" id="TIGR01730">
    <property type="entry name" value="RND_mfp"/>
    <property type="match status" value="1"/>
</dbReference>
<feature type="region of interest" description="Disordered" evidence="2">
    <location>
        <begin position="411"/>
        <end position="444"/>
    </location>
</feature>
<dbReference type="Gene3D" id="2.40.30.170">
    <property type="match status" value="1"/>
</dbReference>
<dbReference type="Gene3D" id="2.40.420.20">
    <property type="match status" value="1"/>
</dbReference>
<dbReference type="Pfam" id="PF25973">
    <property type="entry name" value="BSH_CzcB"/>
    <property type="match status" value="1"/>
</dbReference>
<dbReference type="InterPro" id="IPR058627">
    <property type="entry name" value="MdtA-like_C"/>
</dbReference>
<dbReference type="GO" id="GO:1990281">
    <property type="term" value="C:efflux pump complex"/>
    <property type="evidence" value="ECO:0007669"/>
    <property type="project" value="TreeGrafter"/>
</dbReference>
<evidence type="ECO:0000259" key="5">
    <source>
        <dbReference type="Pfam" id="PF25973"/>
    </source>
</evidence>
<dbReference type="GO" id="GO:0015562">
    <property type="term" value="F:efflux transmembrane transporter activity"/>
    <property type="evidence" value="ECO:0007669"/>
    <property type="project" value="TreeGrafter"/>
</dbReference>
<evidence type="ECO:0000256" key="2">
    <source>
        <dbReference type="SAM" id="MobiDB-lite"/>
    </source>
</evidence>
<dbReference type="InterPro" id="IPR058647">
    <property type="entry name" value="BSH_CzcB-like"/>
</dbReference>
<dbReference type="SUPFAM" id="SSF111369">
    <property type="entry name" value="HlyD-like secretion proteins"/>
    <property type="match status" value="2"/>
</dbReference>
<dbReference type="PANTHER" id="PTHR30469">
    <property type="entry name" value="MULTIDRUG RESISTANCE PROTEIN MDTA"/>
    <property type="match status" value="1"/>
</dbReference>
<feature type="domain" description="CusB-like beta-barrel" evidence="3">
    <location>
        <begin position="263"/>
        <end position="334"/>
    </location>
</feature>
<dbReference type="AlphaFoldDB" id="Q01V84"/>
<feature type="domain" description="CzcB-like barrel-sandwich hybrid" evidence="5">
    <location>
        <begin position="64"/>
        <end position="256"/>
    </location>
</feature>
<name>Q01V84_SOLUE</name>